<feature type="signal peptide" evidence="1">
    <location>
        <begin position="1"/>
        <end position="19"/>
    </location>
</feature>
<evidence type="ECO:0000313" key="3">
    <source>
        <dbReference type="Proteomes" id="UP000662747"/>
    </source>
</evidence>
<evidence type="ECO:0000313" key="2">
    <source>
        <dbReference type="EMBL" id="QSQ27252.1"/>
    </source>
</evidence>
<reference evidence="2 3" key="1">
    <citation type="submission" date="2021-02" db="EMBL/GenBank/DDBJ databases">
        <title>De Novo genome assembly of isolated myxobacteria.</title>
        <authorList>
            <person name="Stevens D.C."/>
        </authorList>
    </citation>
    <scope>NUCLEOTIDE SEQUENCE [LARGE SCALE GENOMIC DNA]</scope>
    <source>
        <strain evidence="3">SCPEA02</strain>
    </source>
</reference>
<dbReference type="Proteomes" id="UP000662747">
    <property type="component" value="Chromosome"/>
</dbReference>
<gene>
    <name evidence="2" type="ORF">JY651_21075</name>
</gene>
<dbReference type="EMBL" id="CP071090">
    <property type="protein sequence ID" value="QSQ27252.1"/>
    <property type="molecule type" value="Genomic_DNA"/>
</dbReference>
<evidence type="ECO:0000256" key="1">
    <source>
        <dbReference type="SAM" id="SignalP"/>
    </source>
</evidence>
<keyword evidence="3" id="KW-1185">Reference proteome</keyword>
<keyword evidence="1" id="KW-0732">Signal</keyword>
<organism evidence="2 3">
    <name type="scientific">Pyxidicoccus parkwayensis</name>
    <dbReference type="NCBI Taxonomy" id="2813578"/>
    <lineage>
        <taxon>Bacteria</taxon>
        <taxon>Pseudomonadati</taxon>
        <taxon>Myxococcota</taxon>
        <taxon>Myxococcia</taxon>
        <taxon>Myxococcales</taxon>
        <taxon>Cystobacterineae</taxon>
        <taxon>Myxococcaceae</taxon>
        <taxon>Pyxidicoccus</taxon>
    </lineage>
</organism>
<proteinExistence type="predicted"/>
<feature type="chain" id="PRO_5047113136" description="Lipoprotein" evidence="1">
    <location>
        <begin position="20"/>
        <end position="342"/>
    </location>
</feature>
<sequence>MLSRLLAVLLLLAAMPARAAEPSASSPRCSKSEVTKSRRAAEALYREGRYTDAVEALRRTKESCWSTLDATDRGWLASDLGLAALRAGQPELCRQVLDEAPTELDPQSRVAKAIAHNRGLCQGDGGFPVQVVYRSLMISTPEEASAALTREWSYTLGLRDGHLPQRKDRDIRRCTQTEGVALGDLDVTATVELYPAQAQLIRCRALKLVTLARPSKISHVRNLFATKELGKVLPAELAPVFTPDEVEERARAGRAGQTWSEVDSKVRFERDPDLEHVIHVTGQDVSGTLELRARGDFNGDGIEDVLLDRSMGPEGGSAVDMATFLMTRTQPGGALTLLERLE</sequence>
<evidence type="ECO:0008006" key="4">
    <source>
        <dbReference type="Google" id="ProtNLM"/>
    </source>
</evidence>
<dbReference type="RefSeq" id="WP_206728778.1">
    <property type="nucleotide sequence ID" value="NZ_CP071090.1"/>
</dbReference>
<protein>
    <recommendedName>
        <fullName evidence="4">Lipoprotein</fullName>
    </recommendedName>
</protein>
<accession>A0ABX7PA07</accession>
<name>A0ABX7PA07_9BACT</name>